<evidence type="ECO:0000256" key="6">
    <source>
        <dbReference type="ARBA" id="ARBA00023136"/>
    </source>
</evidence>
<comment type="similarity">
    <text evidence="2">Belongs to the outer membrane factor (OMF) (TC 1.B.17) family.</text>
</comment>
<evidence type="ECO:0000313" key="10">
    <source>
        <dbReference type="Proteomes" id="UP000322454"/>
    </source>
</evidence>
<keyword evidence="7" id="KW-0998">Cell outer membrane</keyword>
<keyword evidence="5 8" id="KW-0812">Transmembrane</keyword>
<dbReference type="SUPFAM" id="SSF56954">
    <property type="entry name" value="Outer membrane efflux proteins (OEP)"/>
    <property type="match status" value="1"/>
</dbReference>
<dbReference type="GO" id="GO:0015288">
    <property type="term" value="F:porin activity"/>
    <property type="evidence" value="ECO:0007669"/>
    <property type="project" value="TreeGrafter"/>
</dbReference>
<evidence type="ECO:0000256" key="5">
    <source>
        <dbReference type="ARBA" id="ARBA00022692"/>
    </source>
</evidence>
<dbReference type="PANTHER" id="PTHR30026">
    <property type="entry name" value="OUTER MEMBRANE PROTEIN TOLC"/>
    <property type="match status" value="1"/>
</dbReference>
<organism evidence="9 10">
    <name type="scientific">Candidatus Acidulodesulfobacterium acidiphilum</name>
    <dbReference type="NCBI Taxonomy" id="2597224"/>
    <lineage>
        <taxon>Bacteria</taxon>
        <taxon>Deltaproteobacteria</taxon>
        <taxon>Candidatus Acidulodesulfobacterales</taxon>
        <taxon>Candidatus Acidulodesulfobacterium</taxon>
    </lineage>
</organism>
<name>A0A520XAL9_9DELT</name>
<evidence type="ECO:0000256" key="3">
    <source>
        <dbReference type="ARBA" id="ARBA00022448"/>
    </source>
</evidence>
<evidence type="ECO:0000256" key="1">
    <source>
        <dbReference type="ARBA" id="ARBA00004442"/>
    </source>
</evidence>
<dbReference type="EMBL" id="SHMQ01000022">
    <property type="protein sequence ID" value="RZV38191.1"/>
    <property type="molecule type" value="Genomic_DNA"/>
</dbReference>
<comment type="caution">
    <text evidence="9">The sequence shown here is derived from an EMBL/GenBank/DDBJ whole genome shotgun (WGS) entry which is preliminary data.</text>
</comment>
<evidence type="ECO:0000256" key="8">
    <source>
        <dbReference type="SAM" id="Phobius"/>
    </source>
</evidence>
<dbReference type="GO" id="GO:1990281">
    <property type="term" value="C:efflux pump complex"/>
    <property type="evidence" value="ECO:0007669"/>
    <property type="project" value="TreeGrafter"/>
</dbReference>
<keyword evidence="3" id="KW-0813">Transport</keyword>
<sequence length="478" mass="53788">MKIKSCIKYADRYIYKYSIKTILIIVFAAVYFTASFLSPFAAKGAYAFYLKPVRHSGRLITLNEAYKLAVNRNDTIKAAKESYYQSSLLKWSAIGMVLPDISLKYTDQRMHKNSAPVPTQFAPLMGNIFLFFFPNYQYSFTLNEPLFNVGAIPAYMAAENKEKSSKMSLNNVSAGTLYSVAVDYYTVLNDVSLIKADHKTFKEAKAHLELTTAKLNAGLAIITDLLQAKSQFYAAKQELISAKNKLKSDKAALASLLGVSRHFITTKPKQPLFKKTELRKLIVLAYNNNPGLKSLKFAQKSASDQTAYYESQYIPKINFSASYNALSNSHFIPAGSTNFWTAGATLTMPIFQGANRIISIEKTRSEANEAMYDTLQEKRNLKAQVISMFYNVKSLKSQVGTLRHEEKFASKNFTLVEEEFKAGVATSVDVVTALAELTRARHNLLSAKLDYYESVLDLKRLIGSFKRKLIDMKIDKFN</sequence>
<evidence type="ECO:0000313" key="9">
    <source>
        <dbReference type="EMBL" id="RZV38191.1"/>
    </source>
</evidence>
<evidence type="ECO:0000256" key="2">
    <source>
        <dbReference type="ARBA" id="ARBA00007613"/>
    </source>
</evidence>
<proteinExistence type="inferred from homology"/>
<evidence type="ECO:0000256" key="4">
    <source>
        <dbReference type="ARBA" id="ARBA00022452"/>
    </source>
</evidence>
<feature type="transmembrane region" description="Helical" evidence="8">
    <location>
        <begin position="21"/>
        <end position="42"/>
    </location>
</feature>
<dbReference type="Gene3D" id="1.20.1600.10">
    <property type="entry name" value="Outer membrane efflux proteins (OEP)"/>
    <property type="match status" value="1"/>
</dbReference>
<dbReference type="GO" id="GO:0015562">
    <property type="term" value="F:efflux transmembrane transporter activity"/>
    <property type="evidence" value="ECO:0007669"/>
    <property type="project" value="InterPro"/>
</dbReference>
<comment type="subcellular location">
    <subcellularLocation>
        <location evidence="1">Cell outer membrane</location>
    </subcellularLocation>
</comment>
<dbReference type="AlphaFoldDB" id="A0A520XAL9"/>
<dbReference type="Pfam" id="PF02321">
    <property type="entry name" value="OEP"/>
    <property type="match status" value="2"/>
</dbReference>
<reference evidence="9 10" key="1">
    <citation type="submission" date="2019-01" db="EMBL/GenBank/DDBJ databases">
        <title>Insights into ecological role of a new deltaproteobacterial order Candidatus Sinidesulfobacterales (Sva0485) by metagenomics and metatranscriptomics.</title>
        <authorList>
            <person name="Tan S."/>
            <person name="Liu J."/>
            <person name="Fang Y."/>
            <person name="Hedlund B."/>
            <person name="Lian Z.-H."/>
            <person name="Huang L.-Y."/>
            <person name="Li J.-T."/>
            <person name="Huang L.-N."/>
            <person name="Li W.-J."/>
            <person name="Jiang H.-C."/>
            <person name="Dong H.-L."/>
            <person name="Shu W.-S."/>
        </authorList>
    </citation>
    <scope>NUCLEOTIDE SEQUENCE [LARGE SCALE GENOMIC DNA]</scope>
    <source>
        <strain evidence="9">AP4</strain>
    </source>
</reference>
<protein>
    <submittedName>
        <fullName evidence="9">TolC family protein</fullName>
    </submittedName>
</protein>
<dbReference type="Proteomes" id="UP000322454">
    <property type="component" value="Unassembled WGS sequence"/>
</dbReference>
<accession>A0A520XAL9</accession>
<dbReference type="InterPro" id="IPR051906">
    <property type="entry name" value="TolC-like"/>
</dbReference>
<dbReference type="GO" id="GO:0009279">
    <property type="term" value="C:cell outer membrane"/>
    <property type="evidence" value="ECO:0007669"/>
    <property type="project" value="UniProtKB-SubCell"/>
</dbReference>
<gene>
    <name evidence="9" type="ORF">EVJ48_07570</name>
</gene>
<keyword evidence="8" id="KW-1133">Transmembrane helix</keyword>
<keyword evidence="4" id="KW-1134">Transmembrane beta strand</keyword>
<keyword evidence="6 8" id="KW-0472">Membrane</keyword>
<evidence type="ECO:0000256" key="7">
    <source>
        <dbReference type="ARBA" id="ARBA00023237"/>
    </source>
</evidence>
<dbReference type="PANTHER" id="PTHR30026:SF20">
    <property type="entry name" value="OUTER MEMBRANE PROTEIN TOLC"/>
    <property type="match status" value="1"/>
</dbReference>
<dbReference type="InterPro" id="IPR003423">
    <property type="entry name" value="OMP_efflux"/>
</dbReference>